<accession>A0AAV0VHA2</accession>
<evidence type="ECO:0000313" key="4">
    <source>
        <dbReference type="Proteomes" id="UP001162029"/>
    </source>
</evidence>
<evidence type="ECO:0000256" key="1">
    <source>
        <dbReference type="ARBA" id="ARBA00044953"/>
    </source>
</evidence>
<dbReference type="PANTHER" id="PTHR21184">
    <property type="entry name" value="MENORIN (DENDRITIC BRANCHING PROTEIN)"/>
    <property type="match status" value="1"/>
</dbReference>
<organism evidence="3 4">
    <name type="scientific">Peronospora destructor</name>
    <dbReference type="NCBI Taxonomy" id="86335"/>
    <lineage>
        <taxon>Eukaryota</taxon>
        <taxon>Sar</taxon>
        <taxon>Stramenopiles</taxon>
        <taxon>Oomycota</taxon>
        <taxon>Peronosporomycetes</taxon>
        <taxon>Peronosporales</taxon>
        <taxon>Peronosporaceae</taxon>
        <taxon>Peronospora</taxon>
    </lineage>
</organism>
<evidence type="ECO:0000313" key="3">
    <source>
        <dbReference type="EMBL" id="CAI5746961.1"/>
    </source>
</evidence>
<name>A0AAV0VHA2_9STRA</name>
<dbReference type="PANTHER" id="PTHR21184:SF6">
    <property type="entry name" value="CONSERVED PLASMA MEMBRANE PROTEIN"/>
    <property type="match status" value="1"/>
</dbReference>
<dbReference type="GO" id="GO:0005615">
    <property type="term" value="C:extracellular space"/>
    <property type="evidence" value="ECO:0007669"/>
    <property type="project" value="TreeGrafter"/>
</dbReference>
<comment type="caution">
    <text evidence="3">The sequence shown here is derived from an EMBL/GenBank/DDBJ whole genome shotgun (WGS) entry which is preliminary data.</text>
</comment>
<proteinExistence type="inferred from homology"/>
<gene>
    <name evidence="3" type="ORF">PDE001_LOCUS11900</name>
</gene>
<keyword evidence="4" id="KW-1185">Reference proteome</keyword>
<dbReference type="Proteomes" id="UP001162029">
    <property type="component" value="Unassembled WGS sequence"/>
</dbReference>
<comment type="similarity">
    <text evidence="1">Belongs to the menorin family.</text>
</comment>
<reference evidence="3" key="1">
    <citation type="submission" date="2022-12" db="EMBL/GenBank/DDBJ databases">
        <authorList>
            <person name="Webb A."/>
        </authorList>
    </citation>
    <scope>NUCLEOTIDE SEQUENCE</scope>
    <source>
        <strain evidence="3">Pd1</strain>
    </source>
</reference>
<dbReference type="EMBL" id="CANTFM010002653">
    <property type="protein sequence ID" value="CAI5746961.1"/>
    <property type="molecule type" value="Genomic_DNA"/>
</dbReference>
<sequence length="292" mass="33323">MIPVKYRWAHAVNSNALLSLVRYQAQKAEKQQFMILNYVNAIEADIIWNEVKQISMMGHPPATDSDLTLSHFFHAMLELAAKFRHSSINDETPLIVKLDFKSSRAFEASLELLTTFVAKYPFTKGVFINADILPGPASSNYVAFDARTFLEQVNELGDYENGQHRHKLVLSVGWTTTNVNEATIHREYTSEMIEAMLRVLKPYRDTLAVTFPIRATSVRKSWHALRPLLGPPNYGLTLWWAMNQIPDDDLEWIYATLECAAESESFAGSPTMYANRTFYDIKGFSNFLTRRG</sequence>
<feature type="domain" description="Menorin-like" evidence="2">
    <location>
        <begin position="7"/>
        <end position="244"/>
    </location>
</feature>
<evidence type="ECO:0000259" key="2">
    <source>
        <dbReference type="Pfam" id="PF10223"/>
    </source>
</evidence>
<dbReference type="InterPro" id="IPR019356">
    <property type="entry name" value="Menorin_dom"/>
</dbReference>
<dbReference type="AlphaFoldDB" id="A0AAV0VHA2"/>
<dbReference type="Pfam" id="PF10223">
    <property type="entry name" value="Menorin_N"/>
    <property type="match status" value="1"/>
</dbReference>
<protein>
    <recommendedName>
        <fullName evidence="2">Menorin-like domain-containing protein</fullName>
    </recommendedName>
</protein>